<dbReference type="InterPro" id="IPR011990">
    <property type="entry name" value="TPR-like_helical_dom_sf"/>
</dbReference>
<gene>
    <name evidence="4" type="ORF">FBY58_1574</name>
</gene>
<feature type="chain" id="PRO_5021997337" evidence="3">
    <location>
        <begin position="31"/>
        <end position="375"/>
    </location>
</feature>
<evidence type="ECO:0000313" key="5">
    <source>
        <dbReference type="Proteomes" id="UP000316887"/>
    </source>
</evidence>
<keyword evidence="3" id="KW-0732">Signal</keyword>
<accession>A0A542W319</accession>
<evidence type="ECO:0000313" key="4">
    <source>
        <dbReference type="EMBL" id="TQL17960.1"/>
    </source>
</evidence>
<protein>
    <submittedName>
        <fullName evidence="4">Tetratricopeptide repeat protein</fullName>
    </submittedName>
</protein>
<reference evidence="4 5" key="1">
    <citation type="submission" date="2019-06" db="EMBL/GenBank/DDBJ databases">
        <title>Genome sequencing of Zymomonas mobilis strains for genetic engineering and biofuel applications.</title>
        <authorList>
            <person name="Teravest M."/>
        </authorList>
    </citation>
    <scope>NUCLEOTIDE SEQUENCE [LARGE SCALE GENOMIC DNA]</scope>
    <source>
        <strain evidence="4 5">AN0101</strain>
    </source>
</reference>
<dbReference type="RefSeq" id="WP_141920408.1">
    <property type="nucleotide sequence ID" value="NZ_VFOF01000001.1"/>
</dbReference>
<evidence type="ECO:0000256" key="2">
    <source>
        <dbReference type="SAM" id="MobiDB-lite"/>
    </source>
</evidence>
<dbReference type="OrthoDB" id="7390214at2"/>
<sequence length="375" mass="40593">MDSMELKMKLHRKLLLICLLSSFITAPLFAAATDSQSQQIEQLQKQMRAVQRKVFSDGKNHEIVSPEITAPAAPAQPQQTETTNLTTELSARIDSLEQSMTQLTAQSEENSHRLRQMEQQFENFKTEVQSRLTAPAEAGVTGDTDPVNMPPQAAASTKPTAEALPPRNADTASNLSKAPKAIATKEAPIEKAVPAKAAVVADKKAPPAIAAAAPVASKAAPEKVAATAPKSVAGLISENAEPNSDPAEQVYSAGYKLWNDKRYPEAETVLKSFIAKYPSHPRASYARNLLGRSYLDAGEPAQAAEIFYSNYQSIPQGARAPDSLYFLGQSLMTLKPARPKDACKVYAELLDVYSDKINDSLKDRIGKAQTQAKCR</sequence>
<proteinExistence type="predicted"/>
<feature type="region of interest" description="Disordered" evidence="2">
    <location>
        <begin position="138"/>
        <end position="174"/>
    </location>
</feature>
<keyword evidence="1" id="KW-0175">Coiled coil</keyword>
<organism evidence="4 5">
    <name type="scientific">Zymomonas mobilis</name>
    <dbReference type="NCBI Taxonomy" id="542"/>
    <lineage>
        <taxon>Bacteria</taxon>
        <taxon>Pseudomonadati</taxon>
        <taxon>Pseudomonadota</taxon>
        <taxon>Alphaproteobacteria</taxon>
        <taxon>Sphingomonadales</taxon>
        <taxon>Zymomonadaceae</taxon>
        <taxon>Zymomonas</taxon>
    </lineage>
</organism>
<dbReference type="SUPFAM" id="SSF48452">
    <property type="entry name" value="TPR-like"/>
    <property type="match status" value="1"/>
</dbReference>
<feature type="signal peptide" evidence="3">
    <location>
        <begin position="1"/>
        <end position="30"/>
    </location>
</feature>
<comment type="caution">
    <text evidence="4">The sequence shown here is derived from an EMBL/GenBank/DDBJ whole genome shotgun (WGS) entry which is preliminary data.</text>
</comment>
<evidence type="ECO:0000256" key="3">
    <source>
        <dbReference type="SAM" id="SignalP"/>
    </source>
</evidence>
<name>A0A542W319_ZYMMB</name>
<evidence type="ECO:0000256" key="1">
    <source>
        <dbReference type="SAM" id="Coils"/>
    </source>
</evidence>
<dbReference type="Proteomes" id="UP000316887">
    <property type="component" value="Unassembled WGS sequence"/>
</dbReference>
<dbReference type="EMBL" id="VFOF01000001">
    <property type="protein sequence ID" value="TQL17960.1"/>
    <property type="molecule type" value="Genomic_DNA"/>
</dbReference>
<dbReference type="Gene3D" id="1.25.40.10">
    <property type="entry name" value="Tetratricopeptide repeat domain"/>
    <property type="match status" value="1"/>
</dbReference>
<dbReference type="AlphaFoldDB" id="A0A542W319"/>
<feature type="coiled-coil region" evidence="1">
    <location>
        <begin position="86"/>
        <end position="120"/>
    </location>
</feature>